<sequence length="101" mass="10498">MSLTPLSLHKLTLVTKASVPGGNIAIPNPPVRVCQPWPLSGLLRASGEQFASSSSALRARPPRSASRSPSSPVPTEDRGRRHARLVLVLVANLGGGGDSGR</sequence>
<organism evidence="2 3">
    <name type="scientific">Lyophyllum shimeji</name>
    <name type="common">Hon-shimeji</name>
    <name type="synonym">Tricholoma shimeji</name>
    <dbReference type="NCBI Taxonomy" id="47721"/>
    <lineage>
        <taxon>Eukaryota</taxon>
        <taxon>Fungi</taxon>
        <taxon>Dikarya</taxon>
        <taxon>Basidiomycota</taxon>
        <taxon>Agaricomycotina</taxon>
        <taxon>Agaricomycetes</taxon>
        <taxon>Agaricomycetidae</taxon>
        <taxon>Agaricales</taxon>
        <taxon>Tricholomatineae</taxon>
        <taxon>Lyophyllaceae</taxon>
        <taxon>Lyophyllum</taxon>
    </lineage>
</organism>
<dbReference type="EMBL" id="BRPK01000010">
    <property type="protein sequence ID" value="GLB41422.1"/>
    <property type="molecule type" value="Genomic_DNA"/>
</dbReference>
<dbReference type="Proteomes" id="UP001063166">
    <property type="component" value="Unassembled WGS sequence"/>
</dbReference>
<comment type="caution">
    <text evidence="2">The sequence shown here is derived from an EMBL/GenBank/DDBJ whole genome shotgun (WGS) entry which is preliminary data.</text>
</comment>
<name>A0A9P3PRJ3_LYOSH</name>
<evidence type="ECO:0000256" key="1">
    <source>
        <dbReference type="SAM" id="MobiDB-lite"/>
    </source>
</evidence>
<evidence type="ECO:0000313" key="2">
    <source>
        <dbReference type="EMBL" id="GLB41422.1"/>
    </source>
</evidence>
<gene>
    <name evidence="2" type="ORF">LshimejAT787_1000220</name>
</gene>
<evidence type="ECO:0000313" key="3">
    <source>
        <dbReference type="Proteomes" id="UP001063166"/>
    </source>
</evidence>
<feature type="compositionally biased region" description="Low complexity" evidence="1">
    <location>
        <begin position="51"/>
        <end position="70"/>
    </location>
</feature>
<reference evidence="2" key="1">
    <citation type="submission" date="2022-07" db="EMBL/GenBank/DDBJ databases">
        <title>The genome of Lyophyllum shimeji provides insight into the initial evolution of ectomycorrhizal fungal genome.</title>
        <authorList>
            <person name="Kobayashi Y."/>
            <person name="Shibata T."/>
            <person name="Hirakawa H."/>
            <person name="Shigenobu S."/>
            <person name="Nishiyama T."/>
            <person name="Yamada A."/>
            <person name="Hasebe M."/>
            <person name="Kawaguchi M."/>
        </authorList>
    </citation>
    <scope>NUCLEOTIDE SEQUENCE</scope>
    <source>
        <strain evidence="2">AT787</strain>
    </source>
</reference>
<keyword evidence="3" id="KW-1185">Reference proteome</keyword>
<feature type="region of interest" description="Disordered" evidence="1">
    <location>
        <begin position="50"/>
        <end position="81"/>
    </location>
</feature>
<proteinExistence type="predicted"/>
<dbReference type="AlphaFoldDB" id="A0A9P3PRJ3"/>
<protein>
    <submittedName>
        <fullName evidence="2">Uncharacterized protein</fullName>
    </submittedName>
</protein>
<accession>A0A9P3PRJ3</accession>